<reference evidence="3" key="1">
    <citation type="journal article" date="2019" name="Int. J. Syst. Evol. Microbiol.">
        <title>The Global Catalogue of Microorganisms (GCM) 10K type strain sequencing project: providing services to taxonomists for standard genome sequencing and annotation.</title>
        <authorList>
            <consortium name="The Broad Institute Genomics Platform"/>
            <consortium name="The Broad Institute Genome Sequencing Center for Infectious Disease"/>
            <person name="Wu L."/>
            <person name="Ma J."/>
        </authorList>
    </citation>
    <scope>NUCLEOTIDE SEQUENCE [LARGE SCALE GENOMIC DNA]</scope>
    <source>
        <strain evidence="3">JCM 18410</strain>
    </source>
</reference>
<dbReference type="RefSeq" id="WP_345669186.1">
    <property type="nucleotide sequence ID" value="NZ_BAABKC010000049.1"/>
</dbReference>
<evidence type="ECO:0000313" key="2">
    <source>
        <dbReference type="EMBL" id="GAA5059426.1"/>
    </source>
</evidence>
<name>A0ABP9KL01_9ACTN</name>
<keyword evidence="1" id="KW-1133">Transmembrane helix</keyword>
<dbReference type="Proteomes" id="UP001500124">
    <property type="component" value="Unassembled WGS sequence"/>
</dbReference>
<keyword evidence="3" id="KW-1185">Reference proteome</keyword>
<comment type="caution">
    <text evidence="2">The sequence shown here is derived from an EMBL/GenBank/DDBJ whole genome shotgun (WGS) entry which is preliminary data.</text>
</comment>
<evidence type="ECO:0008006" key="4">
    <source>
        <dbReference type="Google" id="ProtNLM"/>
    </source>
</evidence>
<organism evidence="2 3">
    <name type="scientific">Streptomyces similanensis</name>
    <dbReference type="NCBI Taxonomy" id="1274988"/>
    <lineage>
        <taxon>Bacteria</taxon>
        <taxon>Bacillati</taxon>
        <taxon>Actinomycetota</taxon>
        <taxon>Actinomycetes</taxon>
        <taxon>Kitasatosporales</taxon>
        <taxon>Streptomycetaceae</taxon>
        <taxon>Streptomyces</taxon>
    </lineage>
</organism>
<dbReference type="EMBL" id="BAABKC010000049">
    <property type="protein sequence ID" value="GAA5059426.1"/>
    <property type="molecule type" value="Genomic_DNA"/>
</dbReference>
<evidence type="ECO:0000256" key="1">
    <source>
        <dbReference type="SAM" id="Phobius"/>
    </source>
</evidence>
<accession>A0ABP9KL01</accession>
<evidence type="ECO:0000313" key="3">
    <source>
        <dbReference type="Proteomes" id="UP001500124"/>
    </source>
</evidence>
<gene>
    <name evidence="2" type="ORF">GCM10023336_35140</name>
</gene>
<keyword evidence="1" id="KW-0812">Transmembrane</keyword>
<proteinExistence type="predicted"/>
<sequence length="73" mass="7764">MDMWEDGDCPWCRALLGPIQDASRTGPGTGWRNDRAESGRAGAAAWLERAHLVVPPMAALTVVAALMMAATLV</sequence>
<feature type="transmembrane region" description="Helical" evidence="1">
    <location>
        <begin position="52"/>
        <end position="72"/>
    </location>
</feature>
<keyword evidence="1" id="KW-0472">Membrane</keyword>
<protein>
    <recommendedName>
        <fullName evidence="4">DUF393 domain-containing protein</fullName>
    </recommendedName>
</protein>